<dbReference type="PANTHER" id="PTHR47660:SF2">
    <property type="entry name" value="TRANSCRIPTION FACTOR WITH C2H2 AND ZN(2)-CYS(6) DNA BINDING DOMAIN (EUROFUNG)"/>
    <property type="match status" value="1"/>
</dbReference>
<evidence type="ECO:0000256" key="1">
    <source>
        <dbReference type="ARBA" id="ARBA00022723"/>
    </source>
</evidence>
<evidence type="ECO:0000256" key="4">
    <source>
        <dbReference type="ARBA" id="ARBA00023163"/>
    </source>
</evidence>
<name>A0A8H4U6C9_9HYPO</name>
<protein>
    <recommendedName>
        <fullName evidence="7">Zn(2)-C6 fungal-type domain-containing protein</fullName>
    </recommendedName>
</protein>
<dbReference type="InterPro" id="IPR001138">
    <property type="entry name" value="Zn2Cys6_DnaBD"/>
</dbReference>
<organism evidence="8 9">
    <name type="scientific">Fusarium sarcochroum</name>
    <dbReference type="NCBI Taxonomy" id="1208366"/>
    <lineage>
        <taxon>Eukaryota</taxon>
        <taxon>Fungi</taxon>
        <taxon>Dikarya</taxon>
        <taxon>Ascomycota</taxon>
        <taxon>Pezizomycotina</taxon>
        <taxon>Sordariomycetes</taxon>
        <taxon>Hypocreomycetidae</taxon>
        <taxon>Hypocreales</taxon>
        <taxon>Nectriaceae</taxon>
        <taxon>Fusarium</taxon>
        <taxon>Fusarium lateritium species complex</taxon>
    </lineage>
</organism>
<keyword evidence="3" id="KW-0805">Transcription regulation</keyword>
<comment type="caution">
    <text evidence="8">The sequence shown here is derived from an EMBL/GenBank/DDBJ whole genome shotgun (WGS) entry which is preliminary data.</text>
</comment>
<keyword evidence="1" id="KW-0479">Metal-binding</keyword>
<dbReference type="Pfam" id="PF00172">
    <property type="entry name" value="Zn_clus"/>
    <property type="match status" value="1"/>
</dbReference>
<dbReference type="EMBL" id="JABEXW010000123">
    <property type="protein sequence ID" value="KAF4970422.1"/>
    <property type="molecule type" value="Genomic_DNA"/>
</dbReference>
<dbReference type="AlphaFoldDB" id="A0A8H4U6C9"/>
<proteinExistence type="predicted"/>
<feature type="domain" description="Zn(2)-C6 fungal-type" evidence="7">
    <location>
        <begin position="35"/>
        <end position="64"/>
    </location>
</feature>
<evidence type="ECO:0000259" key="7">
    <source>
        <dbReference type="PROSITE" id="PS50048"/>
    </source>
</evidence>
<accession>A0A8H4U6C9</accession>
<dbReference type="CDD" id="cd00067">
    <property type="entry name" value="GAL4"/>
    <property type="match status" value="1"/>
</dbReference>
<sequence>MELSHEMLGANSDLLRRHLTRHDMPSAPDPRRGRACDACHANKTKCDGGTKCTLCIKRGINCTYNHASKSSSGSKSPSDDAPDSRTVPHSAAQNLQHQEAITATANLSPGTPMLSPNDEVKAGLKRIANHLRSGEISIGEDLPIPPLDQSWIEANSKEYFGRFHNTWPILHAPSYFPLDASLIVAVSVVMISCWLKSPDEFGEVVMQVHEALMDKFSEWISDPKSRRELDEPWPIQTYQAIVLNIIFTFYHGNEPLVAKASLLRGTLLISLRELDFFNSDSAAHEQRVHYPGTFVPWLLTVRDRWKRIIIALFKMDIFLSLARFQPPTMFREEIDLTMPATFSLWNAFGLNIFFKRITLEPTDRSNFKLSEVIANPNTPAKPLLLFEDIHLAICGLLPAIWNHNQIVRRTAEAGRPTHNSISSLAWQLETWKADVDRLSHQCYQSFHSVDAEEFPLTAYIGDYDEEPQRGRALAMANIKCLASDCRMTYHLQGLQLYADTRIINTVAMTSTLSPDQKSNARLRMQKHHAQLNNWAKSSESRRALIHALAVLRECETDLEANEPQTHLGVASLLRISMLMRAEFESYRYRCRSTRSAEYGKVGDVDTG</sequence>
<dbReference type="Proteomes" id="UP000622797">
    <property type="component" value="Unassembled WGS sequence"/>
</dbReference>
<dbReference type="Gene3D" id="4.10.240.10">
    <property type="entry name" value="Zn(2)-C6 fungal-type DNA-binding domain"/>
    <property type="match status" value="1"/>
</dbReference>
<evidence type="ECO:0000256" key="3">
    <source>
        <dbReference type="ARBA" id="ARBA00023015"/>
    </source>
</evidence>
<dbReference type="GO" id="GO:0008270">
    <property type="term" value="F:zinc ion binding"/>
    <property type="evidence" value="ECO:0007669"/>
    <property type="project" value="InterPro"/>
</dbReference>
<dbReference type="Pfam" id="PF04082">
    <property type="entry name" value="Fungal_trans"/>
    <property type="match status" value="1"/>
</dbReference>
<dbReference type="OrthoDB" id="654211at2759"/>
<dbReference type="PROSITE" id="PS50048">
    <property type="entry name" value="ZN2_CY6_FUNGAL_2"/>
    <property type="match status" value="1"/>
</dbReference>
<dbReference type="CDD" id="cd12148">
    <property type="entry name" value="fungal_TF_MHR"/>
    <property type="match status" value="1"/>
</dbReference>
<keyword evidence="9" id="KW-1185">Reference proteome</keyword>
<dbReference type="InterPro" id="IPR036864">
    <property type="entry name" value="Zn2-C6_fun-type_DNA-bd_sf"/>
</dbReference>
<dbReference type="SUPFAM" id="SSF57701">
    <property type="entry name" value="Zn2/Cys6 DNA-binding domain"/>
    <property type="match status" value="1"/>
</dbReference>
<evidence type="ECO:0000313" key="8">
    <source>
        <dbReference type="EMBL" id="KAF4970422.1"/>
    </source>
</evidence>
<dbReference type="PANTHER" id="PTHR47660">
    <property type="entry name" value="TRANSCRIPTION FACTOR WITH C2H2 AND ZN(2)-CYS(6) DNA BINDING DOMAIN (EUROFUNG)-RELATED-RELATED"/>
    <property type="match status" value="1"/>
</dbReference>
<reference evidence="8" key="1">
    <citation type="journal article" date="2020" name="BMC Genomics">
        <title>Correction to: Identification and distribution of gene clusters required for synthesis of sphingolipid metabolism inhibitors in diverse species of the filamentous fungus Fusarium.</title>
        <authorList>
            <person name="Kim H.S."/>
            <person name="Lohmar J.M."/>
            <person name="Busman M."/>
            <person name="Brown D.W."/>
            <person name="Naumann T.A."/>
            <person name="Divon H.H."/>
            <person name="Lysoe E."/>
            <person name="Uhlig S."/>
            <person name="Proctor R.H."/>
        </authorList>
    </citation>
    <scope>NUCLEOTIDE SEQUENCE</scope>
    <source>
        <strain evidence="8">NRRL 20472</strain>
    </source>
</reference>
<dbReference type="GO" id="GO:0006351">
    <property type="term" value="P:DNA-templated transcription"/>
    <property type="evidence" value="ECO:0007669"/>
    <property type="project" value="InterPro"/>
</dbReference>
<dbReference type="GO" id="GO:0003677">
    <property type="term" value="F:DNA binding"/>
    <property type="evidence" value="ECO:0007669"/>
    <property type="project" value="InterPro"/>
</dbReference>
<dbReference type="InterPro" id="IPR007219">
    <property type="entry name" value="XnlR_reg_dom"/>
</dbReference>
<feature type="region of interest" description="Disordered" evidence="6">
    <location>
        <begin position="66"/>
        <end position="92"/>
    </location>
</feature>
<gene>
    <name evidence="8" type="ORF">FSARC_2542</name>
</gene>
<keyword evidence="4" id="KW-0804">Transcription</keyword>
<feature type="compositionally biased region" description="Low complexity" evidence="6">
    <location>
        <begin position="67"/>
        <end position="76"/>
    </location>
</feature>
<evidence type="ECO:0000256" key="5">
    <source>
        <dbReference type="ARBA" id="ARBA00023242"/>
    </source>
</evidence>
<keyword evidence="5" id="KW-0539">Nucleus</keyword>
<evidence type="ECO:0000256" key="6">
    <source>
        <dbReference type="SAM" id="MobiDB-lite"/>
    </source>
</evidence>
<evidence type="ECO:0000256" key="2">
    <source>
        <dbReference type="ARBA" id="ARBA00022833"/>
    </source>
</evidence>
<dbReference type="PROSITE" id="PS00463">
    <property type="entry name" value="ZN2_CY6_FUNGAL_1"/>
    <property type="match status" value="1"/>
</dbReference>
<keyword evidence="2" id="KW-0862">Zinc</keyword>
<dbReference type="SMART" id="SM00066">
    <property type="entry name" value="GAL4"/>
    <property type="match status" value="1"/>
</dbReference>
<reference evidence="8" key="2">
    <citation type="submission" date="2020-05" db="EMBL/GenBank/DDBJ databases">
        <authorList>
            <person name="Kim H.-S."/>
            <person name="Proctor R.H."/>
            <person name="Brown D.W."/>
        </authorList>
    </citation>
    <scope>NUCLEOTIDE SEQUENCE</scope>
    <source>
        <strain evidence="8">NRRL 20472</strain>
    </source>
</reference>
<evidence type="ECO:0000313" key="9">
    <source>
        <dbReference type="Proteomes" id="UP000622797"/>
    </source>
</evidence>
<dbReference type="GO" id="GO:0000981">
    <property type="term" value="F:DNA-binding transcription factor activity, RNA polymerase II-specific"/>
    <property type="evidence" value="ECO:0007669"/>
    <property type="project" value="InterPro"/>
</dbReference>